<organism evidence="1 2">
    <name type="scientific">Amycolatopsis carbonis</name>
    <dbReference type="NCBI Taxonomy" id="715471"/>
    <lineage>
        <taxon>Bacteria</taxon>
        <taxon>Bacillati</taxon>
        <taxon>Actinomycetota</taxon>
        <taxon>Actinomycetes</taxon>
        <taxon>Pseudonocardiales</taxon>
        <taxon>Pseudonocardiaceae</taxon>
        <taxon>Amycolatopsis</taxon>
    </lineage>
</organism>
<evidence type="ECO:0000313" key="2">
    <source>
        <dbReference type="Proteomes" id="UP001236014"/>
    </source>
</evidence>
<dbReference type="RefSeq" id="WP_285974077.1">
    <property type="nucleotide sequence ID" value="NZ_CP127294.1"/>
</dbReference>
<dbReference type="Proteomes" id="UP001236014">
    <property type="component" value="Chromosome"/>
</dbReference>
<name>A0A9Y2N0C2_9PSEU</name>
<dbReference type="GO" id="GO:0016491">
    <property type="term" value="F:oxidoreductase activity"/>
    <property type="evidence" value="ECO:0007669"/>
    <property type="project" value="UniProtKB-KW"/>
</dbReference>
<gene>
    <name evidence="1" type="ORF">QRX50_23580</name>
</gene>
<proteinExistence type="predicted"/>
<dbReference type="SUPFAM" id="SSF50475">
    <property type="entry name" value="FMN-binding split barrel"/>
    <property type="match status" value="1"/>
</dbReference>
<dbReference type="InterPro" id="IPR012349">
    <property type="entry name" value="Split_barrel_FMN-bd"/>
</dbReference>
<protein>
    <submittedName>
        <fullName evidence="1">Flavin reductase family protein</fullName>
        <ecNumber evidence="1">1.-.-.-</ecNumber>
    </submittedName>
</protein>
<dbReference type="EMBL" id="CP127294">
    <property type="protein sequence ID" value="WIX83528.1"/>
    <property type="molecule type" value="Genomic_DNA"/>
</dbReference>
<sequence>MLNDRQHRSVAAEVVSFLWFDTTIDRAVAAGDHTLVLLRLHSVAHAGDGAPLVFHRSCFRQAV</sequence>
<dbReference type="KEGG" id="acab:QRX50_23580"/>
<keyword evidence="2" id="KW-1185">Reference proteome</keyword>
<keyword evidence="1" id="KW-0560">Oxidoreductase</keyword>
<accession>A0A9Y2N0C2</accession>
<dbReference type="AlphaFoldDB" id="A0A9Y2N0C2"/>
<dbReference type="Gene3D" id="2.30.110.10">
    <property type="entry name" value="Electron Transport, Fmn-binding Protein, Chain A"/>
    <property type="match status" value="1"/>
</dbReference>
<evidence type="ECO:0000313" key="1">
    <source>
        <dbReference type="EMBL" id="WIX83528.1"/>
    </source>
</evidence>
<reference evidence="1 2" key="1">
    <citation type="submission" date="2023-06" db="EMBL/GenBank/DDBJ databases">
        <authorList>
            <person name="Oyuntsetseg B."/>
            <person name="Kim S.B."/>
        </authorList>
    </citation>
    <scope>NUCLEOTIDE SEQUENCE [LARGE SCALE GENOMIC DNA]</scope>
    <source>
        <strain evidence="1 2">2-15</strain>
    </source>
</reference>
<dbReference type="EC" id="1.-.-.-" evidence="1"/>